<dbReference type="Proteomes" id="UP000576082">
    <property type="component" value="Unassembled WGS sequence"/>
</dbReference>
<comment type="caution">
    <text evidence="6">The sequence shown here is derived from an EMBL/GenBank/DDBJ whole genome shotgun (WGS) entry which is preliminary data.</text>
</comment>
<protein>
    <submittedName>
        <fullName evidence="6">Bifunctional 4-hydroxy-2-oxoglutarate aldolase/2-dehydro-3-deoxy-phosphogluconate aldolase</fullName>
    </submittedName>
</protein>
<evidence type="ECO:0000256" key="2">
    <source>
        <dbReference type="ARBA" id="ARBA00006906"/>
    </source>
</evidence>
<dbReference type="RefSeq" id="WP_169656295.1">
    <property type="nucleotide sequence ID" value="NZ_JABANE010000017.1"/>
</dbReference>
<dbReference type="AlphaFoldDB" id="A0A7X9P3I0"/>
<dbReference type="PANTHER" id="PTHR30246:SF1">
    <property type="entry name" value="2-DEHYDRO-3-DEOXY-6-PHOSPHOGALACTONATE ALDOLASE-RELATED"/>
    <property type="match status" value="1"/>
</dbReference>
<gene>
    <name evidence="6" type="ORF">HHU12_08415</name>
</gene>
<organism evidence="6 7">
    <name type="scientific">Flammeovirga aprica JL-4</name>
    <dbReference type="NCBI Taxonomy" id="694437"/>
    <lineage>
        <taxon>Bacteria</taxon>
        <taxon>Pseudomonadati</taxon>
        <taxon>Bacteroidota</taxon>
        <taxon>Cytophagia</taxon>
        <taxon>Cytophagales</taxon>
        <taxon>Flammeovirgaceae</taxon>
        <taxon>Flammeovirga</taxon>
    </lineage>
</organism>
<evidence type="ECO:0000256" key="4">
    <source>
        <dbReference type="ARBA" id="ARBA00023239"/>
    </source>
</evidence>
<evidence type="ECO:0000256" key="1">
    <source>
        <dbReference type="ARBA" id="ARBA00004761"/>
    </source>
</evidence>
<comment type="subunit">
    <text evidence="3">Homotrimer.</text>
</comment>
<keyword evidence="5" id="KW-0119">Carbohydrate metabolism</keyword>
<dbReference type="Pfam" id="PF01081">
    <property type="entry name" value="Aldolase"/>
    <property type="match status" value="1"/>
</dbReference>
<dbReference type="InterPro" id="IPR000887">
    <property type="entry name" value="Aldlse_KDPG_KHG"/>
</dbReference>
<dbReference type="InterPro" id="IPR013785">
    <property type="entry name" value="Aldolase_TIM"/>
</dbReference>
<dbReference type="EMBL" id="JABANE010000017">
    <property type="protein sequence ID" value="NME67979.1"/>
    <property type="molecule type" value="Genomic_DNA"/>
</dbReference>
<evidence type="ECO:0000256" key="5">
    <source>
        <dbReference type="ARBA" id="ARBA00023277"/>
    </source>
</evidence>
<keyword evidence="4" id="KW-0456">Lyase</keyword>
<dbReference type="GO" id="GO:0016829">
    <property type="term" value="F:lyase activity"/>
    <property type="evidence" value="ECO:0007669"/>
    <property type="project" value="UniProtKB-KW"/>
</dbReference>
<dbReference type="NCBIfam" id="TIGR01182">
    <property type="entry name" value="eda"/>
    <property type="match status" value="1"/>
</dbReference>
<accession>A0A7X9P3I0</accession>
<dbReference type="Gene3D" id="3.20.20.70">
    <property type="entry name" value="Aldolase class I"/>
    <property type="match status" value="1"/>
</dbReference>
<comment type="pathway">
    <text evidence="1">Carbohydrate acid metabolism.</text>
</comment>
<proteinExistence type="inferred from homology"/>
<sequence length="216" mass="23507">MSNSQFSEERFQQAPVVGILRGVDHATLDRIIPIYINAGFSTIEITMNTEGATNMIQKLSEEYPQLNVGAGTVCDMDDLEEALKYGAQFIVTPITNEAIIRKCKSLNIPVFPGALTPTEIYKAWTAGATAVKVFPSSQFGIGYIKDVMAPLNKIPLLPTGGVTLENIADFFQAGVTGVGMGSSLFPKQFLKEGFEQQLFDHLKAVKSAYESVFQTA</sequence>
<evidence type="ECO:0000256" key="3">
    <source>
        <dbReference type="ARBA" id="ARBA00011233"/>
    </source>
</evidence>
<keyword evidence="7" id="KW-1185">Reference proteome</keyword>
<evidence type="ECO:0000313" key="6">
    <source>
        <dbReference type="EMBL" id="NME67979.1"/>
    </source>
</evidence>
<dbReference type="PANTHER" id="PTHR30246">
    <property type="entry name" value="2-KETO-3-DEOXY-6-PHOSPHOGLUCONATE ALDOLASE"/>
    <property type="match status" value="1"/>
</dbReference>
<dbReference type="CDD" id="cd00452">
    <property type="entry name" value="KDPG_aldolase"/>
    <property type="match status" value="1"/>
</dbReference>
<comment type="similarity">
    <text evidence="2">Belongs to the KHG/KDPG aldolase family.</text>
</comment>
<reference evidence="6 7" key="1">
    <citation type="submission" date="2020-04" db="EMBL/GenBank/DDBJ databases">
        <title>Flammeovirga sp. SR4, a novel species isolated from seawater.</title>
        <authorList>
            <person name="Wang X."/>
        </authorList>
    </citation>
    <scope>NUCLEOTIDE SEQUENCE [LARGE SCALE GENOMIC DNA]</scope>
    <source>
        <strain evidence="6 7">ATCC 23126</strain>
    </source>
</reference>
<name>A0A7X9P3I0_9BACT</name>
<dbReference type="SUPFAM" id="SSF51569">
    <property type="entry name" value="Aldolase"/>
    <property type="match status" value="1"/>
</dbReference>
<evidence type="ECO:0000313" key="7">
    <source>
        <dbReference type="Proteomes" id="UP000576082"/>
    </source>
</evidence>